<keyword evidence="2" id="KW-0378">Hydrolase</keyword>
<dbReference type="Pfam" id="PF13279">
    <property type="entry name" value="4HBT_2"/>
    <property type="match status" value="1"/>
</dbReference>
<gene>
    <name evidence="3" type="ORF">D1164_11565</name>
</gene>
<dbReference type="GO" id="GO:0047617">
    <property type="term" value="F:fatty acyl-CoA hydrolase activity"/>
    <property type="evidence" value="ECO:0007669"/>
    <property type="project" value="TreeGrafter"/>
</dbReference>
<comment type="similarity">
    <text evidence="1">Belongs to the 4-hydroxybenzoyl-CoA thioesterase family.</text>
</comment>
<organism evidence="3 4">
    <name type="scientific">Mariniphaga sediminis</name>
    <dbReference type="NCBI Taxonomy" id="1628158"/>
    <lineage>
        <taxon>Bacteria</taxon>
        <taxon>Pseudomonadati</taxon>
        <taxon>Bacteroidota</taxon>
        <taxon>Bacteroidia</taxon>
        <taxon>Marinilabiliales</taxon>
        <taxon>Prolixibacteraceae</taxon>
        <taxon>Mariniphaga</taxon>
    </lineage>
</organism>
<protein>
    <submittedName>
        <fullName evidence="3">Acyl-CoA thioesterase</fullName>
    </submittedName>
</protein>
<dbReference type="InterPro" id="IPR029069">
    <property type="entry name" value="HotDog_dom_sf"/>
</dbReference>
<comment type="caution">
    <text evidence="3">The sequence shown here is derived from an EMBL/GenBank/DDBJ whole genome shotgun (WGS) entry which is preliminary data.</text>
</comment>
<dbReference type="NCBIfam" id="TIGR00051">
    <property type="entry name" value="YbgC/FadM family acyl-CoA thioesterase"/>
    <property type="match status" value="1"/>
</dbReference>
<dbReference type="EMBL" id="QWET01000007">
    <property type="protein sequence ID" value="RIH65216.1"/>
    <property type="molecule type" value="Genomic_DNA"/>
</dbReference>
<dbReference type="Proteomes" id="UP000266441">
    <property type="component" value="Unassembled WGS sequence"/>
</dbReference>
<accession>A0A399D194</accession>
<dbReference type="AlphaFoldDB" id="A0A399D194"/>
<dbReference type="Gene3D" id="3.10.129.10">
    <property type="entry name" value="Hotdog Thioesterase"/>
    <property type="match status" value="1"/>
</dbReference>
<evidence type="ECO:0000313" key="3">
    <source>
        <dbReference type="EMBL" id="RIH65216.1"/>
    </source>
</evidence>
<dbReference type="PANTHER" id="PTHR31793:SF24">
    <property type="entry name" value="LONG-CHAIN ACYL-COA THIOESTERASE FADM"/>
    <property type="match status" value="1"/>
</dbReference>
<evidence type="ECO:0000256" key="1">
    <source>
        <dbReference type="ARBA" id="ARBA00005953"/>
    </source>
</evidence>
<dbReference type="SUPFAM" id="SSF54637">
    <property type="entry name" value="Thioesterase/thiol ester dehydrase-isomerase"/>
    <property type="match status" value="1"/>
</dbReference>
<proteinExistence type="inferred from homology"/>
<dbReference type="PANTHER" id="PTHR31793">
    <property type="entry name" value="4-HYDROXYBENZOYL-COA THIOESTERASE FAMILY MEMBER"/>
    <property type="match status" value="1"/>
</dbReference>
<dbReference type="OrthoDB" id="9800856at2"/>
<name>A0A399D194_9BACT</name>
<dbReference type="PIRSF" id="PIRSF003230">
    <property type="entry name" value="YbgC"/>
    <property type="match status" value="1"/>
</dbReference>
<evidence type="ECO:0000313" key="4">
    <source>
        <dbReference type="Proteomes" id="UP000266441"/>
    </source>
</evidence>
<keyword evidence="4" id="KW-1185">Reference proteome</keyword>
<dbReference type="InterPro" id="IPR006684">
    <property type="entry name" value="YbgC/YbaW"/>
</dbReference>
<dbReference type="RefSeq" id="WP_119350138.1">
    <property type="nucleotide sequence ID" value="NZ_JBFHKJ010000008.1"/>
</dbReference>
<evidence type="ECO:0000256" key="2">
    <source>
        <dbReference type="ARBA" id="ARBA00022801"/>
    </source>
</evidence>
<reference evidence="3 4" key="1">
    <citation type="journal article" date="2015" name="Int. J. Syst. Evol. Microbiol.">
        <title>Mariniphaga sediminis sp. nov., isolated from coastal sediment.</title>
        <authorList>
            <person name="Wang F.Q."/>
            <person name="Shen Q.Y."/>
            <person name="Chen G.J."/>
            <person name="Du Z.J."/>
        </authorList>
    </citation>
    <scope>NUCLEOTIDE SEQUENCE [LARGE SCALE GENOMIC DNA]</scope>
    <source>
        <strain evidence="3 4">SY21</strain>
    </source>
</reference>
<sequence>MNRKLTFEEKVYTYHIDFVGHVNNIVYVQWLENGRVKLLEAMGIPVTNLAHGEGIVPVLTETTIAYKKPLFLDNTVTVETWISKLNNASAIMAFRFLNEKGELCAVAKQKGLFIDRKTMRPARLSAKNREAFEQFLIE</sequence>
<dbReference type="CDD" id="cd00586">
    <property type="entry name" value="4HBT"/>
    <property type="match status" value="1"/>
</dbReference>
<dbReference type="InterPro" id="IPR050563">
    <property type="entry name" value="4-hydroxybenzoyl-CoA_TE"/>
</dbReference>